<name>A0A2A4J866_HELVI</name>
<evidence type="ECO:0000256" key="1">
    <source>
        <dbReference type="SAM" id="MobiDB-lite"/>
    </source>
</evidence>
<reference evidence="2" key="1">
    <citation type="submission" date="2017-09" db="EMBL/GenBank/DDBJ databases">
        <title>Contemporary evolution of a Lepidopteran species, Heliothis virescens, in response to modern agricultural practices.</title>
        <authorList>
            <person name="Fritz M.L."/>
            <person name="Deyonke A.M."/>
            <person name="Papanicolaou A."/>
            <person name="Micinski S."/>
            <person name="Westbrook J."/>
            <person name="Gould F."/>
        </authorList>
    </citation>
    <scope>NUCLEOTIDE SEQUENCE [LARGE SCALE GENOMIC DNA]</scope>
    <source>
        <strain evidence="2">HvINT-</strain>
        <tissue evidence="2">Whole body</tissue>
    </source>
</reference>
<accession>A0A2A4J866</accession>
<evidence type="ECO:0000313" key="2">
    <source>
        <dbReference type="EMBL" id="PCG68317.1"/>
    </source>
</evidence>
<gene>
    <name evidence="2" type="ORF">B5V51_5370</name>
</gene>
<feature type="region of interest" description="Disordered" evidence="1">
    <location>
        <begin position="762"/>
        <end position="785"/>
    </location>
</feature>
<comment type="caution">
    <text evidence="2">The sequence shown here is derived from an EMBL/GenBank/DDBJ whole genome shotgun (WGS) entry which is preliminary data.</text>
</comment>
<sequence>MLRTTISRIKKVWTLAFVPRLLRGDQRFPPGKFDIISYAVQRKSPKSTTPEDGGKGDKNAEQDIGADYIIKCNREPVLVDTTVKGHAKPGEETAKEVINPLISSRLLPKESHCEKCQRIIDKAFGRSETTDMLTEQYCSHSVNIEETRRKINESELARIQSETPISDNRVQLGVFKTSREPVTNKLPELDHCEDIDTEKGKIAKGEHLDLVRETLNTRLTIDKDHDLTSKLNNDPRLVEKPLPLRETASYEEVDRYVHDQEKLEHKALNDLHQDDKLSQMINDERRVYYSNANNREMLRATDMPECDQESSVNAENQKINNVLNEFMAQEQRDDTILQATTAKETEEQLAQKVEHIDETPLVEAHKPKIEGFNVSPRVLGEADPQISFKEKPDNFHPNKTANMVKETDLDEVAKRCLDIPIGKIDEILLNEMERLGVSENQARSPAIEDDLVQMDEARGEPKGNTSEEDHIFSEEYSSAEKLLSSQILNTDKILPRQVEELENVVLESAPEVAREEEKHSMHPNQVFIYPYHRQALCYHTKNAHKSPKTTKKNMKSSYYFMPAALHPEKQEKMHADYKLLAKQKMQQLRSAEQLFSTREHDTESEVYEDTIASNWNKVTLESTLTPDDSKSSTGQKNMEIELLQESPPAAIADQTYYSNNIPNDEYSKPDRYGQGTDEIEIEKHPYYSMSDAPNRMWNEQYHQQKEDNQYPQKMYAKELNKTSPYYQPMNNNDYQQMANEWGRQQIQPRLDDQSEIQRTKSYAKENYNSPPYEMDASSKTGNDQEYQPEYKHRDIMYETGADPEPCYLRNMSPGHMWENQQTSSDSTAKQMQDNYYRGTDEASNELKAQTSTKEEWADMNQTNSANVNTTQENAPYSQTQNSNFCVPDGTWHKTAELNTTVDKTTTPVSFNKTNINVSDGIWDENVEPAEMTKTKKNATDKVSLPEQLVNQQLDPYYVLTCNETCPISPKPAVGTCDNSNIIDTTETIFEKAIKKSGTKQSNNGLLSTFDNKRHQALDAYLKKFTRPKSANVTANLSETFSLPNLSENVALSELLKRVRERSRIIECRNDLKTLGIEVEPAQAKCSRKSPRCPPTGPRSLPRSPIPPPSFGLPTLKRFPNACKPSRPRTRKCTACDLGISGLHLGPNINAHAIEVGPEMVCEMNDAGVGICAMRSKADLTEEVVDRLQSLGRMLGNLIHRGKTQLIDIGCLLRKQDSKTMMARDFEPWSPIPSWPEPKQPEKKLPPCPKGCKVFPPPRVCAHPDPPCEQKPCSFPKKSFSMLDCFAVSLGDHQVYDLGDF</sequence>
<dbReference type="EMBL" id="NWSH01002430">
    <property type="protein sequence ID" value="PCG68317.1"/>
    <property type="molecule type" value="Genomic_DNA"/>
</dbReference>
<dbReference type="STRING" id="7102.A0A2A4J866"/>
<proteinExistence type="predicted"/>
<organism evidence="2">
    <name type="scientific">Heliothis virescens</name>
    <name type="common">Tobacco budworm moth</name>
    <dbReference type="NCBI Taxonomy" id="7102"/>
    <lineage>
        <taxon>Eukaryota</taxon>
        <taxon>Metazoa</taxon>
        <taxon>Ecdysozoa</taxon>
        <taxon>Arthropoda</taxon>
        <taxon>Hexapoda</taxon>
        <taxon>Insecta</taxon>
        <taxon>Pterygota</taxon>
        <taxon>Neoptera</taxon>
        <taxon>Endopterygota</taxon>
        <taxon>Lepidoptera</taxon>
        <taxon>Glossata</taxon>
        <taxon>Ditrysia</taxon>
        <taxon>Noctuoidea</taxon>
        <taxon>Noctuidae</taxon>
        <taxon>Heliothinae</taxon>
        <taxon>Heliothis</taxon>
    </lineage>
</organism>
<protein>
    <submittedName>
        <fullName evidence="2">Uncharacterized protein</fullName>
    </submittedName>
</protein>
<feature type="region of interest" description="Disordered" evidence="1">
    <location>
        <begin position="1086"/>
        <end position="1110"/>
    </location>
</feature>